<dbReference type="PANTHER" id="PTHR35089">
    <property type="entry name" value="CHAPERONE PROTEIN SKP"/>
    <property type="match status" value="1"/>
</dbReference>
<dbReference type="EMBL" id="BAABJZ010000012">
    <property type="protein sequence ID" value="GAA4878271.1"/>
    <property type="molecule type" value="Genomic_DNA"/>
</dbReference>
<protein>
    <submittedName>
        <fullName evidence="5">OmpH family outer membrane protein</fullName>
    </submittedName>
</protein>
<dbReference type="InterPro" id="IPR024930">
    <property type="entry name" value="Skp_dom_sf"/>
</dbReference>
<dbReference type="PANTHER" id="PTHR35089:SF1">
    <property type="entry name" value="CHAPERONE PROTEIN SKP"/>
    <property type="match status" value="1"/>
</dbReference>
<reference evidence="6" key="1">
    <citation type="journal article" date="2019" name="Int. J. Syst. Evol. Microbiol.">
        <title>The Global Catalogue of Microorganisms (GCM) 10K type strain sequencing project: providing services to taxonomists for standard genome sequencing and annotation.</title>
        <authorList>
            <consortium name="The Broad Institute Genomics Platform"/>
            <consortium name="The Broad Institute Genome Sequencing Center for Infectious Disease"/>
            <person name="Wu L."/>
            <person name="Ma J."/>
        </authorList>
    </citation>
    <scope>NUCLEOTIDE SEQUENCE [LARGE SCALE GENOMIC DNA]</scope>
    <source>
        <strain evidence="6">JCM 18401</strain>
    </source>
</reference>
<organism evidence="5 6">
    <name type="scientific">Ferrimonas pelagia</name>
    <dbReference type="NCBI Taxonomy" id="1177826"/>
    <lineage>
        <taxon>Bacteria</taxon>
        <taxon>Pseudomonadati</taxon>
        <taxon>Pseudomonadota</taxon>
        <taxon>Gammaproteobacteria</taxon>
        <taxon>Alteromonadales</taxon>
        <taxon>Ferrimonadaceae</taxon>
        <taxon>Ferrimonas</taxon>
    </lineage>
</organism>
<dbReference type="Proteomes" id="UP001499988">
    <property type="component" value="Unassembled WGS sequence"/>
</dbReference>
<feature type="signal peptide" evidence="4">
    <location>
        <begin position="1"/>
        <end position="21"/>
    </location>
</feature>
<evidence type="ECO:0000256" key="2">
    <source>
        <dbReference type="PIRNR" id="PIRNR002094"/>
    </source>
</evidence>
<proteinExistence type="inferred from homology"/>
<gene>
    <name evidence="5" type="ORF">GCM10023333_09720</name>
</gene>
<feature type="chain" id="PRO_5045316023" evidence="4">
    <location>
        <begin position="22"/>
        <end position="167"/>
    </location>
</feature>
<dbReference type="SUPFAM" id="SSF111384">
    <property type="entry name" value="OmpH-like"/>
    <property type="match status" value="1"/>
</dbReference>
<evidence type="ECO:0000313" key="6">
    <source>
        <dbReference type="Proteomes" id="UP001499988"/>
    </source>
</evidence>
<dbReference type="Gene3D" id="3.30.910.20">
    <property type="entry name" value="Skp domain"/>
    <property type="match status" value="1"/>
</dbReference>
<keyword evidence="6" id="KW-1185">Reference proteome</keyword>
<dbReference type="SMART" id="SM00935">
    <property type="entry name" value="OmpH"/>
    <property type="match status" value="1"/>
</dbReference>
<dbReference type="PIRSF" id="PIRSF002094">
    <property type="entry name" value="OMP26_Skp"/>
    <property type="match status" value="1"/>
</dbReference>
<feature type="coiled-coil region" evidence="3">
    <location>
        <begin position="51"/>
        <end position="78"/>
    </location>
</feature>
<dbReference type="RefSeq" id="WP_345333972.1">
    <property type="nucleotide sequence ID" value="NZ_BAABJZ010000012.1"/>
</dbReference>
<evidence type="ECO:0000313" key="5">
    <source>
        <dbReference type="EMBL" id="GAA4878271.1"/>
    </source>
</evidence>
<accession>A0ABP9EGA8</accession>
<keyword evidence="1 4" id="KW-0732">Signal</keyword>
<sequence>MKKVIATAALMLATLAPAAYAEQKIAVIDMQAVLAQHPERDAIGQKMEQDFAERIASVQKLQQELQELAQKMQKDAALMTDAQKVELERKGQSLQADLQLQGQALEEDMQKRQNDEQRKILMQVQEAINAVAEANGYDIILEARAVVFADEAHNISAKVLEAVTEGN</sequence>
<evidence type="ECO:0000256" key="3">
    <source>
        <dbReference type="SAM" id="Coils"/>
    </source>
</evidence>
<evidence type="ECO:0000256" key="1">
    <source>
        <dbReference type="ARBA" id="ARBA00022729"/>
    </source>
</evidence>
<dbReference type="Pfam" id="PF03938">
    <property type="entry name" value="OmpH"/>
    <property type="match status" value="1"/>
</dbReference>
<evidence type="ECO:0000256" key="4">
    <source>
        <dbReference type="SAM" id="SignalP"/>
    </source>
</evidence>
<name>A0ABP9EGA8_9GAMM</name>
<keyword evidence="3" id="KW-0175">Coiled coil</keyword>
<comment type="similarity">
    <text evidence="2">Belongs to the skp family.</text>
</comment>
<dbReference type="InterPro" id="IPR005632">
    <property type="entry name" value="Chaperone_Skp"/>
</dbReference>
<comment type="caution">
    <text evidence="5">The sequence shown here is derived from an EMBL/GenBank/DDBJ whole genome shotgun (WGS) entry which is preliminary data.</text>
</comment>